<name>A0ABU2EY75_HALAR</name>
<organism evidence="1 2">
    <name type="scientific">Haloarcula argentinensis</name>
    <dbReference type="NCBI Taxonomy" id="43776"/>
    <lineage>
        <taxon>Archaea</taxon>
        <taxon>Methanobacteriati</taxon>
        <taxon>Methanobacteriota</taxon>
        <taxon>Stenosarchaea group</taxon>
        <taxon>Halobacteria</taxon>
        <taxon>Halobacteriales</taxon>
        <taxon>Haloarculaceae</taxon>
        <taxon>Haloarcula</taxon>
    </lineage>
</organism>
<evidence type="ECO:0000313" key="1">
    <source>
        <dbReference type="EMBL" id="MDS0253232.1"/>
    </source>
</evidence>
<keyword evidence="2" id="KW-1185">Reference proteome</keyword>
<reference evidence="1 2" key="1">
    <citation type="submission" date="2022-06" db="EMBL/GenBank/DDBJ databases">
        <title>Haloarcula sp. a new haloarchaeum isolate from saline soil.</title>
        <authorList>
            <person name="Strakova D."/>
            <person name="Galisteo C."/>
            <person name="Sanchez-Porro C."/>
            <person name="Ventosa A."/>
        </authorList>
    </citation>
    <scope>NUCLEOTIDE SEQUENCE [LARGE SCALE GENOMIC DNA]</scope>
    <source>
        <strain evidence="1 2">JCM 15760</strain>
    </source>
</reference>
<proteinExistence type="predicted"/>
<sequence>MTITYTRDDHNNNRVSTDRCPLCGVPLQDNFGSGDHIYLTCPAAPAYRELGALKRGGPSLEEVEETIRQEIAPDPSVAADGGKLACDRCGSGIDLENHRVYLQPSEGHEDLCLECQTGVSSDRLYRPASSQDGGSE</sequence>
<dbReference type="EMBL" id="JAMQCP010000001">
    <property type="protein sequence ID" value="MDS0253232.1"/>
    <property type="molecule type" value="Genomic_DNA"/>
</dbReference>
<comment type="caution">
    <text evidence="1">The sequence shown here is derived from an EMBL/GenBank/DDBJ whole genome shotgun (WGS) entry which is preliminary data.</text>
</comment>
<accession>A0ABU2EY75</accession>
<gene>
    <name evidence="1" type="ORF">NC662_05795</name>
</gene>
<protein>
    <submittedName>
        <fullName evidence="1">Uncharacterized protein</fullName>
    </submittedName>
</protein>
<dbReference type="RefSeq" id="WP_152423024.1">
    <property type="nucleotide sequence ID" value="NZ_BAABDY010000003.1"/>
</dbReference>
<dbReference type="Proteomes" id="UP001248536">
    <property type="component" value="Unassembled WGS sequence"/>
</dbReference>
<evidence type="ECO:0000313" key="2">
    <source>
        <dbReference type="Proteomes" id="UP001248536"/>
    </source>
</evidence>